<protein>
    <submittedName>
        <fullName evidence="2">Uncharacterized protein</fullName>
    </submittedName>
</protein>
<evidence type="ECO:0000256" key="1">
    <source>
        <dbReference type="SAM" id="MobiDB-lite"/>
    </source>
</evidence>
<keyword evidence="3" id="KW-1185">Reference proteome</keyword>
<reference evidence="2" key="1">
    <citation type="submission" date="2022-10" db="EMBL/GenBank/DDBJ databases">
        <authorList>
            <person name="Byrne P K."/>
        </authorList>
    </citation>
    <scope>NUCLEOTIDE SEQUENCE</scope>
    <source>
        <strain evidence="2">ZP964</strain>
    </source>
</reference>
<evidence type="ECO:0000313" key="2">
    <source>
        <dbReference type="EMBL" id="CAI4055146.1"/>
    </source>
</evidence>
<name>A0ABN8WMC2_SACUV</name>
<organism evidence="2 3">
    <name type="scientific">Saccharomyces uvarum</name>
    <name type="common">Yeast</name>
    <name type="synonym">Saccharomyces bayanus var. uvarum</name>
    <dbReference type="NCBI Taxonomy" id="230603"/>
    <lineage>
        <taxon>Eukaryota</taxon>
        <taxon>Fungi</taxon>
        <taxon>Dikarya</taxon>
        <taxon>Ascomycota</taxon>
        <taxon>Saccharomycotina</taxon>
        <taxon>Saccharomycetes</taxon>
        <taxon>Saccharomycetales</taxon>
        <taxon>Saccharomycetaceae</taxon>
        <taxon>Saccharomyces</taxon>
    </lineage>
</organism>
<sequence length="272" mass="31132">MGLAETSFLRRNCILVELKLFYNTMFPPKELYWNHRITTELSKFSDIKYARPTFAIGKGTFKKTSPKLDLILATPDIHKLATVLFNIRAFIMNKKEETSTVTTCHHGSGVPSNEGEGGNLEQKYSSLLTAWSGDIGGQDSSFTQLQPDANLLFFRRPVDYANTTENRHVDLSSRDFFRLHEEPHGRNEDDRAADYSQSPAEIKESEYGPNLIQLEPSLYYNYSSLPDNMKLWLNGLEDNKKTIMEIDEKATERLDMLLHGFKGFPEVHGNKR</sequence>
<accession>A0ABN8WMC2</accession>
<feature type="region of interest" description="Disordered" evidence="1">
    <location>
        <begin position="181"/>
        <end position="201"/>
    </location>
</feature>
<dbReference type="Proteomes" id="UP001162085">
    <property type="component" value="Chromosome 16"/>
</dbReference>
<evidence type="ECO:0000313" key="3">
    <source>
        <dbReference type="Proteomes" id="UP001162085"/>
    </source>
</evidence>
<dbReference type="EMBL" id="OX365943">
    <property type="protein sequence ID" value="CAI4055146.1"/>
    <property type="molecule type" value="Genomic_DNA"/>
</dbReference>
<gene>
    <name evidence="2" type="primary">SUVZ16G4030</name>
    <name evidence="2" type="ORF">SUVZ_16G4030</name>
</gene>
<proteinExistence type="predicted"/>
<feature type="compositionally biased region" description="Basic and acidic residues" evidence="1">
    <location>
        <begin position="181"/>
        <end position="193"/>
    </location>
</feature>